<keyword evidence="1" id="KW-1133">Transmembrane helix</keyword>
<reference evidence="2 3" key="1">
    <citation type="submission" date="2019-04" db="EMBL/GenBank/DDBJ databases">
        <title>Fungal friends and foes A comparative genomics study of 23 Aspergillus species from section Flavi.</title>
        <authorList>
            <consortium name="DOE Joint Genome Institute"/>
            <person name="Kjaerbolling I."/>
            <person name="Vesth T.C."/>
            <person name="Frisvad J.C."/>
            <person name="Nybo J.L."/>
            <person name="Theobald S."/>
            <person name="Kildgaard S."/>
            <person name="Petersen T.I."/>
            <person name="Kuo A."/>
            <person name="Sato A."/>
            <person name="Lyhne E.K."/>
            <person name="Kogle M.E."/>
            <person name="Wiebenga A."/>
            <person name="Kun R.S."/>
            <person name="Lubbers R.J."/>
            <person name="Makela M.R."/>
            <person name="Barry K."/>
            <person name="Chovatia M."/>
            <person name="Clum A."/>
            <person name="Daum C."/>
            <person name="Haridas S."/>
            <person name="He G."/>
            <person name="LaButti K."/>
            <person name="Lipzen A."/>
            <person name="Mondo S."/>
            <person name="Pangilinan J."/>
            <person name="Riley R."/>
            <person name="Salamov A."/>
            <person name="Simmons B.A."/>
            <person name="Magnuson J.K."/>
            <person name="Henrissat B."/>
            <person name="Mortensen U.H."/>
            <person name="Larsen T.O."/>
            <person name="De vries R.P."/>
            <person name="Grigoriev I.V."/>
            <person name="Machida M."/>
            <person name="Baker S.E."/>
            <person name="Andersen M.R."/>
        </authorList>
    </citation>
    <scope>NUCLEOTIDE SEQUENCE [LARGE SCALE GENOMIC DNA]</scope>
    <source>
        <strain evidence="2 3">CBS 117618</strain>
    </source>
</reference>
<protein>
    <submittedName>
        <fullName evidence="2">Uncharacterized protein</fullName>
    </submittedName>
</protein>
<dbReference type="EMBL" id="ML734961">
    <property type="protein sequence ID" value="KAB8206683.1"/>
    <property type="molecule type" value="Genomic_DNA"/>
</dbReference>
<evidence type="ECO:0000313" key="2">
    <source>
        <dbReference type="EMBL" id="KAB8206683.1"/>
    </source>
</evidence>
<keyword evidence="1" id="KW-0812">Transmembrane</keyword>
<evidence type="ECO:0000256" key="1">
    <source>
        <dbReference type="SAM" id="Phobius"/>
    </source>
</evidence>
<accession>A0A5N6DQ89</accession>
<dbReference type="Proteomes" id="UP000326532">
    <property type="component" value="Unassembled WGS sequence"/>
</dbReference>
<dbReference type="VEuPathDB" id="FungiDB:BDV34DRAFT_193152"/>
<dbReference type="AlphaFoldDB" id="A0A5N6DQ89"/>
<keyword evidence="3" id="KW-1185">Reference proteome</keyword>
<evidence type="ECO:0000313" key="3">
    <source>
        <dbReference type="Proteomes" id="UP000326532"/>
    </source>
</evidence>
<feature type="transmembrane region" description="Helical" evidence="1">
    <location>
        <begin position="20"/>
        <end position="41"/>
    </location>
</feature>
<name>A0A5N6DQ89_ASPPA</name>
<sequence length="58" mass="6599">MLVSWVPSFLSASHPRLKPPWLVIQLVVIPVPCGSSTPFAYRLCRKYRVVCNLISKPF</sequence>
<keyword evidence="1" id="KW-0472">Membrane</keyword>
<gene>
    <name evidence="2" type="ORF">BDV34DRAFT_193152</name>
</gene>
<organism evidence="2 3">
    <name type="scientific">Aspergillus parasiticus</name>
    <dbReference type="NCBI Taxonomy" id="5067"/>
    <lineage>
        <taxon>Eukaryota</taxon>
        <taxon>Fungi</taxon>
        <taxon>Dikarya</taxon>
        <taxon>Ascomycota</taxon>
        <taxon>Pezizomycotina</taxon>
        <taxon>Eurotiomycetes</taxon>
        <taxon>Eurotiomycetidae</taxon>
        <taxon>Eurotiales</taxon>
        <taxon>Aspergillaceae</taxon>
        <taxon>Aspergillus</taxon>
        <taxon>Aspergillus subgen. Circumdati</taxon>
    </lineage>
</organism>
<proteinExistence type="predicted"/>